<dbReference type="EMBL" id="HBGF01006146">
    <property type="protein sequence ID" value="CAD9095409.1"/>
    <property type="molecule type" value="Transcribed_RNA"/>
</dbReference>
<evidence type="ECO:0000313" key="1">
    <source>
        <dbReference type="EMBL" id="CAD9095409.1"/>
    </source>
</evidence>
<gene>
    <name evidence="1" type="ORF">NDES1114_LOCUS4181</name>
</gene>
<name>A0A7S1L875_NEODS</name>
<proteinExistence type="predicted"/>
<organism evidence="1">
    <name type="scientific">Neobodo designis</name>
    <name type="common">Flagellated protozoan</name>
    <name type="synonym">Bodo designis</name>
    <dbReference type="NCBI Taxonomy" id="312471"/>
    <lineage>
        <taxon>Eukaryota</taxon>
        <taxon>Discoba</taxon>
        <taxon>Euglenozoa</taxon>
        <taxon>Kinetoplastea</taxon>
        <taxon>Metakinetoplastina</taxon>
        <taxon>Neobodonida</taxon>
        <taxon>Neobodo</taxon>
    </lineage>
</organism>
<dbReference type="AlphaFoldDB" id="A0A7S1L875"/>
<reference evidence="1" key="1">
    <citation type="submission" date="2021-01" db="EMBL/GenBank/DDBJ databases">
        <authorList>
            <person name="Corre E."/>
            <person name="Pelletier E."/>
            <person name="Niang G."/>
            <person name="Scheremetjew M."/>
            <person name="Finn R."/>
            <person name="Kale V."/>
            <person name="Holt S."/>
            <person name="Cochrane G."/>
            <person name="Meng A."/>
            <person name="Brown T."/>
            <person name="Cohen L."/>
        </authorList>
    </citation>
    <scope>NUCLEOTIDE SEQUENCE</scope>
    <source>
        <strain evidence="1">CCAP 1951/1</strain>
    </source>
</reference>
<sequence>MLKRTHLLGWRRFLDKHKSRRKRPNDNNPDMNQGPVEWLPRPVRFTWAHVDELQQWSMRKQLDADYDELNKFRDFHREWSQHPTRPVLGDYEPKMPRKIYKDNHVARVRFLYRWHRANSPKHWLWLPRTGSAPERRAHASDYPENWKVLRDADLQRSSR</sequence>
<protein>
    <submittedName>
        <fullName evidence="1">Uncharacterized protein</fullName>
    </submittedName>
</protein>
<accession>A0A7S1L875</accession>